<reference evidence="1" key="2">
    <citation type="journal article" date="2022" name="New Phytol.">
        <title>Evolutionary transition to the ectomycorrhizal habit in the genomes of a hyperdiverse lineage of mushroom-forming fungi.</title>
        <authorList>
            <person name="Looney B."/>
            <person name="Miyauchi S."/>
            <person name="Morin E."/>
            <person name="Drula E."/>
            <person name="Courty P.E."/>
            <person name="Kohler A."/>
            <person name="Kuo A."/>
            <person name="LaButti K."/>
            <person name="Pangilinan J."/>
            <person name="Lipzen A."/>
            <person name="Riley R."/>
            <person name="Andreopoulos W."/>
            <person name="He G."/>
            <person name="Johnson J."/>
            <person name="Nolan M."/>
            <person name="Tritt A."/>
            <person name="Barry K.W."/>
            <person name="Grigoriev I.V."/>
            <person name="Nagy L.G."/>
            <person name="Hibbett D."/>
            <person name="Henrissat B."/>
            <person name="Matheny P.B."/>
            <person name="Labbe J."/>
            <person name="Martin F.M."/>
        </authorList>
    </citation>
    <scope>NUCLEOTIDE SEQUENCE</scope>
    <source>
        <strain evidence="1">FP105234-sp</strain>
    </source>
</reference>
<proteinExistence type="predicted"/>
<gene>
    <name evidence="1" type="ORF">FA95DRAFT_1611268</name>
</gene>
<name>A0ACB8RC18_9AGAM</name>
<protein>
    <submittedName>
        <fullName evidence="1">NAD-P-binding protein</fullName>
    </submittedName>
</protein>
<accession>A0ACB8RC18</accession>
<dbReference type="EMBL" id="MU276143">
    <property type="protein sequence ID" value="KAI0041115.1"/>
    <property type="molecule type" value="Genomic_DNA"/>
</dbReference>
<dbReference type="Proteomes" id="UP000814033">
    <property type="component" value="Unassembled WGS sequence"/>
</dbReference>
<sequence length="291" mass="31402">MSMPIGFDEALQVTLHHDIYPTIDPTALFEQQSFSGKVVLITGASRGIGRETALYYARAGASLVLVGRQQSTLDDSKAVVLKAVPSARVLVCVADVADVERAGEIVAETVKTFGKLDVLVANAGTVRAIDGVFTSKDPSGWWNVFEVNVRGVYNFVHFSIPELLKTKGKILIVTSQGAQHRFPAASDYLSSKHALGRIAELIALEFPAIKVFNVDPGCIDTQLLKDAKAAPPGVDTVGLPAATFLYLTSGKADYLSGRYFSANWDLAEVERDYKAKILAQNGLVSKLYIPQ</sequence>
<comment type="caution">
    <text evidence="1">The sequence shown here is derived from an EMBL/GenBank/DDBJ whole genome shotgun (WGS) entry which is preliminary data.</text>
</comment>
<keyword evidence="2" id="KW-1185">Reference proteome</keyword>
<organism evidence="1 2">
    <name type="scientific">Auriscalpium vulgare</name>
    <dbReference type="NCBI Taxonomy" id="40419"/>
    <lineage>
        <taxon>Eukaryota</taxon>
        <taxon>Fungi</taxon>
        <taxon>Dikarya</taxon>
        <taxon>Basidiomycota</taxon>
        <taxon>Agaricomycotina</taxon>
        <taxon>Agaricomycetes</taxon>
        <taxon>Russulales</taxon>
        <taxon>Auriscalpiaceae</taxon>
        <taxon>Auriscalpium</taxon>
    </lineage>
</organism>
<reference evidence="1" key="1">
    <citation type="submission" date="2021-02" db="EMBL/GenBank/DDBJ databases">
        <authorList>
            <consortium name="DOE Joint Genome Institute"/>
            <person name="Ahrendt S."/>
            <person name="Looney B.P."/>
            <person name="Miyauchi S."/>
            <person name="Morin E."/>
            <person name="Drula E."/>
            <person name="Courty P.E."/>
            <person name="Chicoki N."/>
            <person name="Fauchery L."/>
            <person name="Kohler A."/>
            <person name="Kuo A."/>
            <person name="Labutti K."/>
            <person name="Pangilinan J."/>
            <person name="Lipzen A."/>
            <person name="Riley R."/>
            <person name="Andreopoulos W."/>
            <person name="He G."/>
            <person name="Johnson J."/>
            <person name="Barry K.W."/>
            <person name="Grigoriev I.V."/>
            <person name="Nagy L."/>
            <person name="Hibbett D."/>
            <person name="Henrissat B."/>
            <person name="Matheny P.B."/>
            <person name="Labbe J."/>
            <person name="Martin F."/>
        </authorList>
    </citation>
    <scope>NUCLEOTIDE SEQUENCE</scope>
    <source>
        <strain evidence="1">FP105234-sp</strain>
    </source>
</reference>
<evidence type="ECO:0000313" key="2">
    <source>
        <dbReference type="Proteomes" id="UP000814033"/>
    </source>
</evidence>
<evidence type="ECO:0000313" key="1">
    <source>
        <dbReference type="EMBL" id="KAI0041115.1"/>
    </source>
</evidence>